<organism evidence="2 3">
    <name type="scientific">Chengkuizengella axinellae</name>
    <dbReference type="NCBI Taxonomy" id="3064388"/>
    <lineage>
        <taxon>Bacteria</taxon>
        <taxon>Bacillati</taxon>
        <taxon>Bacillota</taxon>
        <taxon>Bacilli</taxon>
        <taxon>Bacillales</taxon>
        <taxon>Paenibacillaceae</taxon>
        <taxon>Chengkuizengella</taxon>
    </lineage>
</organism>
<keyword evidence="3" id="KW-1185">Reference proteome</keyword>
<dbReference type="SUPFAM" id="SSF54106">
    <property type="entry name" value="LysM domain"/>
    <property type="match status" value="1"/>
</dbReference>
<proteinExistence type="predicted"/>
<gene>
    <name evidence="2" type="ORF">Q5Y73_05500</name>
</gene>
<sequence>MMEFWLTFNNNAEVLQLPVNPDSIRISYGMKYTDLNVSQLGEYSIINNKTLSEYSFSSFFPRDENPSFCEYSNIPKPWTAVEKIRTWQTSGNPLRLTITGTPINSAVTVRNFDIEEKAGEVGDLYYSLSLKEYKFITFQTITESNTTQESERPPVQKESVSGKTYIVKSGDSLYKIATKFLGEGSRYKEIYELNMKLIGSNPNLIFPGQKLILP</sequence>
<dbReference type="EMBL" id="JAVAMP010000001">
    <property type="protein sequence ID" value="MDP5273551.1"/>
    <property type="molecule type" value="Genomic_DNA"/>
</dbReference>
<dbReference type="SMART" id="SM00257">
    <property type="entry name" value="LysM"/>
    <property type="match status" value="1"/>
</dbReference>
<dbReference type="PANTHER" id="PTHR34700">
    <property type="entry name" value="POTASSIUM BINDING PROTEIN KBP"/>
    <property type="match status" value="1"/>
</dbReference>
<feature type="domain" description="LysM" evidence="1">
    <location>
        <begin position="163"/>
        <end position="213"/>
    </location>
</feature>
<evidence type="ECO:0000313" key="2">
    <source>
        <dbReference type="EMBL" id="MDP5273551.1"/>
    </source>
</evidence>
<dbReference type="InterPro" id="IPR018392">
    <property type="entry name" value="LysM"/>
</dbReference>
<protein>
    <submittedName>
        <fullName evidence="2">LysM peptidoglycan-binding domain-containing protein</fullName>
    </submittedName>
</protein>
<dbReference type="PROSITE" id="PS51782">
    <property type="entry name" value="LYSM"/>
    <property type="match status" value="1"/>
</dbReference>
<dbReference type="InterPro" id="IPR052196">
    <property type="entry name" value="Bact_Kbp"/>
</dbReference>
<dbReference type="PANTHER" id="PTHR34700:SF4">
    <property type="entry name" value="PHAGE-LIKE ELEMENT PBSX PROTEIN XKDP"/>
    <property type="match status" value="1"/>
</dbReference>
<evidence type="ECO:0000259" key="1">
    <source>
        <dbReference type="PROSITE" id="PS51782"/>
    </source>
</evidence>
<dbReference type="Proteomes" id="UP001231941">
    <property type="component" value="Unassembled WGS sequence"/>
</dbReference>
<evidence type="ECO:0000313" key="3">
    <source>
        <dbReference type="Proteomes" id="UP001231941"/>
    </source>
</evidence>
<comment type="caution">
    <text evidence="2">The sequence shown here is derived from an EMBL/GenBank/DDBJ whole genome shotgun (WGS) entry which is preliminary data.</text>
</comment>
<name>A0ABT9IW10_9BACL</name>
<dbReference type="Gene3D" id="3.10.350.10">
    <property type="entry name" value="LysM domain"/>
    <property type="match status" value="1"/>
</dbReference>
<dbReference type="Pfam" id="PF01476">
    <property type="entry name" value="LysM"/>
    <property type="match status" value="1"/>
</dbReference>
<dbReference type="CDD" id="cd00118">
    <property type="entry name" value="LysM"/>
    <property type="match status" value="1"/>
</dbReference>
<accession>A0ABT9IW10</accession>
<dbReference type="InterPro" id="IPR036779">
    <property type="entry name" value="LysM_dom_sf"/>
</dbReference>
<reference evidence="2 3" key="1">
    <citation type="submission" date="2023-08" db="EMBL/GenBank/DDBJ databases">
        <authorList>
            <person name="Park J.-S."/>
        </authorList>
    </citation>
    <scope>NUCLEOTIDE SEQUENCE [LARGE SCALE GENOMIC DNA]</scope>
    <source>
        <strain evidence="2 3">2205SS18-9</strain>
    </source>
</reference>
<dbReference type="RefSeq" id="WP_305990812.1">
    <property type="nucleotide sequence ID" value="NZ_JAVAMP010000001.1"/>
</dbReference>